<dbReference type="PANTHER" id="PTHR34071:SF2">
    <property type="entry name" value="FLAVIN-NUCLEOTIDE-BINDING PROTEIN"/>
    <property type="match status" value="1"/>
</dbReference>
<feature type="region of interest" description="Disordered" evidence="1">
    <location>
        <begin position="187"/>
        <end position="211"/>
    </location>
</feature>
<organism evidence="2 3">
    <name type="scientific">Tropicimonas omnivorans</name>
    <dbReference type="NCBI Taxonomy" id="3075590"/>
    <lineage>
        <taxon>Bacteria</taxon>
        <taxon>Pseudomonadati</taxon>
        <taxon>Pseudomonadota</taxon>
        <taxon>Alphaproteobacteria</taxon>
        <taxon>Rhodobacterales</taxon>
        <taxon>Roseobacteraceae</taxon>
        <taxon>Tropicimonas</taxon>
    </lineage>
</organism>
<evidence type="ECO:0000256" key="1">
    <source>
        <dbReference type="SAM" id="MobiDB-lite"/>
    </source>
</evidence>
<dbReference type="EMBL" id="JAVRHL010000003">
    <property type="protein sequence ID" value="MDT0683440.1"/>
    <property type="molecule type" value="Genomic_DNA"/>
</dbReference>
<evidence type="ECO:0000313" key="3">
    <source>
        <dbReference type="Proteomes" id="UP001265259"/>
    </source>
</evidence>
<reference evidence="2 3" key="1">
    <citation type="submission" date="2023-09" db="EMBL/GenBank/DDBJ databases">
        <authorList>
            <person name="Rey-Velasco X."/>
        </authorList>
    </citation>
    <scope>NUCLEOTIDE SEQUENCE [LARGE SCALE GENOMIC DNA]</scope>
    <source>
        <strain evidence="2 3">F158</strain>
    </source>
</reference>
<comment type="caution">
    <text evidence="2">The sequence shown here is derived from an EMBL/GenBank/DDBJ whole genome shotgun (WGS) entry which is preliminary data.</text>
</comment>
<accession>A0ABU3DI94</accession>
<evidence type="ECO:0000313" key="2">
    <source>
        <dbReference type="EMBL" id="MDT0683440.1"/>
    </source>
</evidence>
<gene>
    <name evidence="2" type="ORF">RM543_12145</name>
</gene>
<dbReference type="SUPFAM" id="SSF50475">
    <property type="entry name" value="FMN-binding split barrel"/>
    <property type="match status" value="1"/>
</dbReference>
<dbReference type="Pfam" id="PF12900">
    <property type="entry name" value="Pyridox_ox_2"/>
    <property type="match status" value="1"/>
</dbReference>
<dbReference type="RefSeq" id="WP_311691988.1">
    <property type="nucleotide sequence ID" value="NZ_JAVRHL010000003.1"/>
</dbReference>
<dbReference type="Gene3D" id="2.30.110.10">
    <property type="entry name" value="Electron Transport, Fmn-binding Protein, Chain A"/>
    <property type="match status" value="1"/>
</dbReference>
<proteinExistence type="predicted"/>
<keyword evidence="3" id="KW-1185">Reference proteome</keyword>
<dbReference type="InterPro" id="IPR024747">
    <property type="entry name" value="Pyridox_Oxase-rel"/>
</dbReference>
<dbReference type="PANTHER" id="PTHR34071">
    <property type="entry name" value="5-NITROIMIDAZOLE ANTIBIOTICS RESISTANCE PROTEIN, NIMA-FAMILY-RELATED PROTEIN-RELATED"/>
    <property type="match status" value="1"/>
</dbReference>
<sequence>MPPRYARPRQPKGASTETEIFHAILDTGLVAHVGFVAEDRPMVIPMAYARSGETVYLHGASKARIARLDSVPVCLTVTTLTGIVAARSGFHHSVNYRSAVVHGTARRVEGNEIDAALDAITDHLLPGRSGEVRPMTAQERKATGVVAIEIAHATAKIRTGPPKDDPADLGDGTWAGVLPVVTTLGTGIGDGDTPEGIPEPASLAAARRRFA</sequence>
<protein>
    <submittedName>
        <fullName evidence="2">Pyridoxamine 5'-phosphate oxidase family protein</fullName>
    </submittedName>
</protein>
<dbReference type="Proteomes" id="UP001265259">
    <property type="component" value="Unassembled WGS sequence"/>
</dbReference>
<name>A0ABU3DI94_9RHOB</name>
<dbReference type="InterPro" id="IPR012349">
    <property type="entry name" value="Split_barrel_FMN-bd"/>
</dbReference>